<evidence type="ECO:0000313" key="6">
    <source>
        <dbReference type="EMBL" id="KAF6040489.1"/>
    </source>
</evidence>
<comment type="similarity">
    <text evidence="4">Belongs to the cytochrome b5 family.</text>
</comment>
<accession>A0A7J7KQM5</accession>
<gene>
    <name evidence="6" type="ORF">EB796_001202</name>
</gene>
<dbReference type="SUPFAM" id="SSF55856">
    <property type="entry name" value="Cytochrome b5-like heme/steroid binding domain"/>
    <property type="match status" value="1"/>
</dbReference>
<comment type="caution">
    <text evidence="6">The sequence shown here is derived from an EMBL/GenBank/DDBJ whole genome shotgun (WGS) entry which is preliminary data.</text>
</comment>
<dbReference type="GO" id="GO:0006629">
    <property type="term" value="P:lipid metabolic process"/>
    <property type="evidence" value="ECO:0007669"/>
    <property type="project" value="InterPro"/>
</dbReference>
<dbReference type="GO" id="GO:0046872">
    <property type="term" value="F:metal ion binding"/>
    <property type="evidence" value="ECO:0007669"/>
    <property type="project" value="UniProtKB-UniRule"/>
</dbReference>
<feature type="transmembrane region" description="Helical" evidence="4">
    <location>
        <begin position="164"/>
        <end position="182"/>
    </location>
</feature>
<evidence type="ECO:0000256" key="1">
    <source>
        <dbReference type="ARBA" id="ARBA00022617"/>
    </source>
</evidence>
<keyword evidence="4" id="KW-0472">Membrane</keyword>
<dbReference type="InterPro" id="IPR005804">
    <property type="entry name" value="FA_desaturase_dom"/>
</dbReference>
<reference evidence="6" key="1">
    <citation type="submission" date="2020-06" db="EMBL/GenBank/DDBJ databases">
        <title>Draft genome of Bugula neritina, a colonial animal packing powerful symbionts and potential medicines.</title>
        <authorList>
            <person name="Rayko M."/>
        </authorList>
    </citation>
    <scope>NUCLEOTIDE SEQUENCE [LARGE SCALE GENOMIC DNA]</scope>
    <source>
        <strain evidence="6">Kwan_BN1</strain>
    </source>
</reference>
<dbReference type="GO" id="GO:0016717">
    <property type="term" value="F:oxidoreductase activity, acting on paired donors, with oxidation of a pair of donors resulting in the reduction of molecular oxygen to two molecules of water"/>
    <property type="evidence" value="ECO:0007669"/>
    <property type="project" value="TreeGrafter"/>
</dbReference>
<dbReference type="EMBL" id="VXIV02000138">
    <property type="protein sequence ID" value="KAF6040489.1"/>
    <property type="molecule type" value="Genomic_DNA"/>
</dbReference>
<evidence type="ECO:0000256" key="3">
    <source>
        <dbReference type="ARBA" id="ARBA00023004"/>
    </source>
</evidence>
<dbReference type="GO" id="GO:0016020">
    <property type="term" value="C:membrane"/>
    <property type="evidence" value="ECO:0007669"/>
    <property type="project" value="TreeGrafter"/>
</dbReference>
<dbReference type="PANTHER" id="PTHR19353">
    <property type="entry name" value="FATTY ACID DESATURASE 2"/>
    <property type="match status" value="1"/>
</dbReference>
<comment type="caution">
    <text evidence="4">Lacks conserved residue(s) required for the propagation of feature annotation.</text>
</comment>
<dbReference type="PANTHER" id="PTHR19353:SF82">
    <property type="entry name" value="CYTOCHROME B5 HEME-BINDING DOMAIN-CONTAINING PROTEIN"/>
    <property type="match status" value="1"/>
</dbReference>
<dbReference type="InterPro" id="IPR018506">
    <property type="entry name" value="Cyt_B5_heme-BS"/>
</dbReference>
<keyword evidence="7" id="KW-1185">Reference proteome</keyword>
<evidence type="ECO:0000256" key="2">
    <source>
        <dbReference type="ARBA" id="ARBA00022723"/>
    </source>
</evidence>
<dbReference type="Gene3D" id="3.10.120.10">
    <property type="entry name" value="Cytochrome b5-like heme/steroid binding domain"/>
    <property type="match status" value="1"/>
</dbReference>
<dbReference type="InterPro" id="IPR001199">
    <property type="entry name" value="Cyt_B5-like_heme/steroid-bd"/>
</dbReference>
<dbReference type="Pfam" id="PF00173">
    <property type="entry name" value="Cyt-b5"/>
    <property type="match status" value="1"/>
</dbReference>
<evidence type="ECO:0000259" key="5">
    <source>
        <dbReference type="PROSITE" id="PS50255"/>
    </source>
</evidence>
<keyword evidence="4" id="KW-0812">Transmembrane</keyword>
<dbReference type="InterPro" id="IPR012171">
    <property type="entry name" value="Fatty_acid_desaturase"/>
</dbReference>
<dbReference type="InterPro" id="IPR036400">
    <property type="entry name" value="Cyt_B5-like_heme/steroid_sf"/>
</dbReference>
<keyword evidence="1 4" id="KW-0349">Heme</keyword>
<name>A0A7J7KQM5_BUGNE</name>
<evidence type="ECO:0000313" key="7">
    <source>
        <dbReference type="Proteomes" id="UP000593567"/>
    </source>
</evidence>
<dbReference type="PROSITE" id="PS00191">
    <property type="entry name" value="CYTOCHROME_B5_1"/>
    <property type="match status" value="1"/>
</dbReference>
<dbReference type="OrthoDB" id="260091at2759"/>
<dbReference type="Proteomes" id="UP000593567">
    <property type="component" value="Unassembled WGS sequence"/>
</dbReference>
<keyword evidence="3 4" id="KW-0408">Iron</keyword>
<sequence>MHCYHSSFFTLSVQEKKLIAVNGNWYDITNFIDYHPGGTIINRFVGKDASSVFQAFHKPTTLKHRKPVAKVQVNHELDAINEAFVNLGEWFERQGYFKTDYYWYCRKLIVTFCMLGTCMGFVCWVESPYRLFGAIALAAFWQQCGFFMHDAEHNQLTRDRNLDSWIGVFFATMCFGVSSSWWRHNHFIHHALTACVHYETNFFDPQMREPVWVQNWKLYPFYNPRLNVGVSRFST</sequence>
<protein>
    <submittedName>
        <fullName evidence="6">FADS3</fullName>
    </submittedName>
</protein>
<keyword evidence="4" id="KW-1133">Transmembrane helix</keyword>
<dbReference type="SMART" id="SM01117">
    <property type="entry name" value="Cyt-b5"/>
    <property type="match status" value="1"/>
</dbReference>
<organism evidence="6 7">
    <name type="scientific">Bugula neritina</name>
    <name type="common">Brown bryozoan</name>
    <name type="synonym">Sertularia neritina</name>
    <dbReference type="NCBI Taxonomy" id="10212"/>
    <lineage>
        <taxon>Eukaryota</taxon>
        <taxon>Metazoa</taxon>
        <taxon>Spiralia</taxon>
        <taxon>Lophotrochozoa</taxon>
        <taxon>Bryozoa</taxon>
        <taxon>Gymnolaemata</taxon>
        <taxon>Cheilostomatida</taxon>
        <taxon>Flustrina</taxon>
        <taxon>Buguloidea</taxon>
        <taxon>Bugulidae</taxon>
        <taxon>Bugula</taxon>
    </lineage>
</organism>
<dbReference type="Pfam" id="PF00487">
    <property type="entry name" value="FA_desaturase"/>
    <property type="match status" value="1"/>
</dbReference>
<evidence type="ECO:0000256" key="4">
    <source>
        <dbReference type="RuleBase" id="RU362121"/>
    </source>
</evidence>
<proteinExistence type="inferred from homology"/>
<feature type="domain" description="Cytochrome b5 heme-binding" evidence="5">
    <location>
        <begin position="1"/>
        <end position="81"/>
    </location>
</feature>
<keyword evidence="2 4" id="KW-0479">Metal-binding</keyword>
<dbReference type="GO" id="GO:0020037">
    <property type="term" value="F:heme binding"/>
    <property type="evidence" value="ECO:0007669"/>
    <property type="project" value="UniProtKB-UniRule"/>
</dbReference>
<feature type="transmembrane region" description="Helical" evidence="4">
    <location>
        <begin position="101"/>
        <end position="124"/>
    </location>
</feature>
<dbReference type="PROSITE" id="PS50255">
    <property type="entry name" value="CYTOCHROME_B5_2"/>
    <property type="match status" value="1"/>
</dbReference>
<dbReference type="AlphaFoldDB" id="A0A7J7KQM5"/>